<name>A0AAV4SJ97_CAEEX</name>
<evidence type="ECO:0000313" key="3">
    <source>
        <dbReference type="Proteomes" id="UP001054945"/>
    </source>
</evidence>
<organism evidence="2 3">
    <name type="scientific">Caerostris extrusa</name>
    <name type="common">Bark spider</name>
    <name type="synonym">Caerostris bankana</name>
    <dbReference type="NCBI Taxonomy" id="172846"/>
    <lineage>
        <taxon>Eukaryota</taxon>
        <taxon>Metazoa</taxon>
        <taxon>Ecdysozoa</taxon>
        <taxon>Arthropoda</taxon>
        <taxon>Chelicerata</taxon>
        <taxon>Arachnida</taxon>
        <taxon>Araneae</taxon>
        <taxon>Araneomorphae</taxon>
        <taxon>Entelegynae</taxon>
        <taxon>Araneoidea</taxon>
        <taxon>Araneidae</taxon>
        <taxon>Caerostris</taxon>
    </lineage>
</organism>
<accession>A0AAV4SJ97</accession>
<comment type="caution">
    <text evidence="2">The sequence shown here is derived from an EMBL/GenBank/DDBJ whole genome shotgun (WGS) entry which is preliminary data.</text>
</comment>
<protein>
    <submittedName>
        <fullName evidence="2">Uncharacterized protein</fullName>
    </submittedName>
</protein>
<proteinExistence type="predicted"/>
<dbReference type="EMBL" id="BPLR01009777">
    <property type="protein sequence ID" value="GIY34508.1"/>
    <property type="molecule type" value="Genomic_DNA"/>
</dbReference>
<keyword evidence="1" id="KW-0732">Signal</keyword>
<gene>
    <name evidence="2" type="ORF">CEXT_611541</name>
</gene>
<sequence length="45" mass="5064">AVQALSILIAAVFPHSVSEQMSSDDCHPIRWRVKTLRALYILAQK</sequence>
<evidence type="ECO:0000256" key="1">
    <source>
        <dbReference type="SAM" id="SignalP"/>
    </source>
</evidence>
<feature type="chain" id="PRO_5043977497" evidence="1">
    <location>
        <begin position="20"/>
        <end position="45"/>
    </location>
</feature>
<dbReference type="Proteomes" id="UP001054945">
    <property type="component" value="Unassembled WGS sequence"/>
</dbReference>
<keyword evidence="3" id="KW-1185">Reference proteome</keyword>
<dbReference type="AlphaFoldDB" id="A0AAV4SJ97"/>
<reference evidence="2 3" key="1">
    <citation type="submission" date="2021-06" db="EMBL/GenBank/DDBJ databases">
        <title>Caerostris extrusa draft genome.</title>
        <authorList>
            <person name="Kono N."/>
            <person name="Arakawa K."/>
        </authorList>
    </citation>
    <scope>NUCLEOTIDE SEQUENCE [LARGE SCALE GENOMIC DNA]</scope>
</reference>
<feature type="non-terminal residue" evidence="2">
    <location>
        <position position="1"/>
    </location>
</feature>
<evidence type="ECO:0000313" key="2">
    <source>
        <dbReference type="EMBL" id="GIY34508.1"/>
    </source>
</evidence>
<feature type="signal peptide" evidence="1">
    <location>
        <begin position="1"/>
        <end position="19"/>
    </location>
</feature>